<gene>
    <name evidence="1" type="ORF">LPB138_04155</name>
</gene>
<evidence type="ECO:0000313" key="1">
    <source>
        <dbReference type="EMBL" id="AOW19923.1"/>
    </source>
</evidence>
<dbReference type="AlphaFoldDB" id="A0A1D8P5S3"/>
<accession>A0A1D8P5S3</accession>
<name>A0A1D8P5S3_9FLAO</name>
<protein>
    <submittedName>
        <fullName evidence="1">Uncharacterized protein</fullName>
    </submittedName>
</protein>
<evidence type="ECO:0000313" key="2">
    <source>
        <dbReference type="Proteomes" id="UP000176050"/>
    </source>
</evidence>
<proteinExistence type="predicted"/>
<dbReference type="Proteomes" id="UP000176050">
    <property type="component" value="Chromosome"/>
</dbReference>
<dbReference type="OrthoDB" id="1452614at2"/>
<sequence length="119" mass="13637">MKKIISPNVKTAAQFTVSVDQVNDNRALLPIVLYEKMEGFILNSVHSFQNKILSEPSLYKLNILKNAFLNDQLQLKSCVKKLNEQELQLSVEVYKELDDLKDTVCNALFSFELKKDSVE</sequence>
<keyword evidence="2" id="KW-1185">Reference proteome</keyword>
<organism evidence="1 2">
    <name type="scientific">Urechidicola croceus</name>
    <dbReference type="NCBI Taxonomy" id="1850246"/>
    <lineage>
        <taxon>Bacteria</taxon>
        <taxon>Pseudomonadati</taxon>
        <taxon>Bacteroidota</taxon>
        <taxon>Flavobacteriia</taxon>
        <taxon>Flavobacteriales</taxon>
        <taxon>Flavobacteriaceae</taxon>
        <taxon>Urechidicola</taxon>
    </lineage>
</organism>
<reference evidence="1 2" key="1">
    <citation type="submission" date="2016-10" db="EMBL/GenBank/DDBJ databases">
        <title>Lutibacter sp. LPB0138, isolated from marine gastropod.</title>
        <authorList>
            <person name="Kim E."/>
            <person name="Yi H."/>
        </authorList>
    </citation>
    <scope>NUCLEOTIDE SEQUENCE [LARGE SCALE GENOMIC DNA]</scope>
    <source>
        <strain evidence="1 2">LPB0138</strain>
    </source>
</reference>
<dbReference type="EMBL" id="CP017478">
    <property type="protein sequence ID" value="AOW19923.1"/>
    <property type="molecule type" value="Genomic_DNA"/>
</dbReference>
<dbReference type="KEGG" id="lul:LPB138_04155"/>
<dbReference type="RefSeq" id="WP_070236062.1">
    <property type="nucleotide sequence ID" value="NZ_CP017478.1"/>
</dbReference>